<dbReference type="PANTHER" id="PTHR30290">
    <property type="entry name" value="PERIPLASMIC BINDING COMPONENT OF ABC TRANSPORTER"/>
    <property type="match status" value="1"/>
</dbReference>
<evidence type="ECO:0000259" key="2">
    <source>
        <dbReference type="Pfam" id="PF00496"/>
    </source>
</evidence>
<gene>
    <name evidence="3" type="ORF">HMPREF9020_00918</name>
</gene>
<keyword evidence="4" id="KW-1185">Reference proteome</keyword>
<dbReference type="Gene3D" id="3.40.190.10">
    <property type="entry name" value="Periplasmic binding protein-like II"/>
    <property type="match status" value="1"/>
</dbReference>
<keyword evidence="1" id="KW-0732">Signal</keyword>
<dbReference type="PROSITE" id="PS51257">
    <property type="entry name" value="PROKAR_LIPOPROTEIN"/>
    <property type="match status" value="1"/>
</dbReference>
<dbReference type="InterPro" id="IPR030678">
    <property type="entry name" value="Peptide/Ni-bd"/>
</dbReference>
<proteinExistence type="predicted"/>
<comment type="caution">
    <text evidence="3">The sequence shown here is derived from an EMBL/GenBank/DDBJ whole genome shotgun (WGS) entry which is preliminary data.</text>
</comment>
<feature type="chain" id="PRO_5004862033" description="Solute-binding protein family 5 domain-containing protein" evidence="1">
    <location>
        <begin position="25"/>
        <end position="578"/>
    </location>
</feature>
<dbReference type="InterPro" id="IPR039424">
    <property type="entry name" value="SBP_5"/>
</dbReference>
<protein>
    <recommendedName>
        <fullName evidence="2">Solute-binding protein family 5 domain-containing protein</fullName>
    </recommendedName>
</protein>
<evidence type="ECO:0000256" key="1">
    <source>
        <dbReference type="SAM" id="SignalP"/>
    </source>
</evidence>
<name>W5IK51_SCAIO</name>
<dbReference type="AlphaFoldDB" id="W5IK51"/>
<dbReference type="GO" id="GO:1904680">
    <property type="term" value="F:peptide transmembrane transporter activity"/>
    <property type="evidence" value="ECO:0007669"/>
    <property type="project" value="TreeGrafter"/>
</dbReference>
<evidence type="ECO:0000313" key="4">
    <source>
        <dbReference type="Proteomes" id="UP000005777"/>
    </source>
</evidence>
<dbReference type="GO" id="GO:0043190">
    <property type="term" value="C:ATP-binding cassette (ABC) transporter complex"/>
    <property type="evidence" value="ECO:0007669"/>
    <property type="project" value="InterPro"/>
</dbReference>
<dbReference type="InterPro" id="IPR000914">
    <property type="entry name" value="SBP_5_dom"/>
</dbReference>
<dbReference type="Proteomes" id="UP000005777">
    <property type="component" value="Unassembled WGS sequence"/>
</dbReference>
<dbReference type="PIRSF" id="PIRSF002741">
    <property type="entry name" value="MppA"/>
    <property type="match status" value="1"/>
</dbReference>
<dbReference type="EMBL" id="ADCX01000004">
    <property type="protein sequence ID" value="EFG27277.2"/>
    <property type="molecule type" value="Genomic_DNA"/>
</dbReference>
<dbReference type="RefSeq" id="WP_040590649.1">
    <property type="nucleotide sequence ID" value="NZ_GG770225.1"/>
</dbReference>
<accession>W5IK51</accession>
<dbReference type="GO" id="GO:0042597">
    <property type="term" value="C:periplasmic space"/>
    <property type="evidence" value="ECO:0007669"/>
    <property type="project" value="UniProtKB-ARBA"/>
</dbReference>
<dbReference type="eggNOG" id="COG0747">
    <property type="taxonomic scope" value="Bacteria"/>
</dbReference>
<feature type="signal peptide" evidence="1">
    <location>
        <begin position="1"/>
        <end position="24"/>
    </location>
</feature>
<dbReference type="GO" id="GO:0015833">
    <property type="term" value="P:peptide transport"/>
    <property type="evidence" value="ECO:0007669"/>
    <property type="project" value="TreeGrafter"/>
</dbReference>
<dbReference type="SUPFAM" id="SSF53850">
    <property type="entry name" value="Periplasmic binding protein-like II"/>
    <property type="match status" value="1"/>
</dbReference>
<dbReference type="Pfam" id="PF00496">
    <property type="entry name" value="SBP_bac_5"/>
    <property type="match status" value="1"/>
</dbReference>
<sequence>MKNSSPLFRLGALIASAATVFALAACGTANSGTAKKVNTESASGTPVTYTGTLPMPSTTGVYNNPQPRSNLKDNGTLTLSINEIGPDWNAFSVNGNTKYMNTLWSYYMPTLWLYNADGSTVKPNKNYVTSYKVAKANGKQTITLNFNPKAKWNDGTAIDWTAVKAAWTVQNGKDKNYTPASTTGWEQVEDVKQGDNAKQAVITMKTPYYPATSFISIYPPQAVNAKTYTSGWTDNPHDKEWGAGPYVVKNKTTSQVTFTPNPKWWGNKPKMTTVTFKALEDQAALNAFKNGEIAATGLSTADDIKTVKSVKGATIRRGYDSSVSVFEFNAKKGVLKDINVRKAIVQGIDRNQMTKIAFAGLDWNTPVPGSELLYPTQKGYEDNMPKEAAFNTANAKKTLEADGYKLGSDGYYAKNGKTLAVSYTTFGDGSKIKARGLAVQKMMKNIGIKLTIDNKGSSEFSNTITSGNYDIVGMGWSGANPTDGFTSGYQLYGSDSDSNYAFVGSKAADKLLKKVTTIADSQKQIDTLNQGEKLALKCYGTLPYANPPVMGVYAKGLANYGPSSWKTVLVEDIGWQKN</sequence>
<dbReference type="Gene3D" id="3.10.105.10">
    <property type="entry name" value="Dipeptide-binding Protein, Domain 3"/>
    <property type="match status" value="1"/>
</dbReference>
<feature type="domain" description="Solute-binding protein family 5" evidence="2">
    <location>
        <begin position="137"/>
        <end position="496"/>
    </location>
</feature>
<reference evidence="3 4" key="1">
    <citation type="submission" date="2012-01" db="EMBL/GenBank/DDBJ databases">
        <title>The Genome Sequence of Scardovia inopinata F0304.</title>
        <authorList>
            <consortium name="The Broad Institute Genome Sequencing Platform"/>
            <person name="Earl A."/>
            <person name="Ward D."/>
            <person name="Feldgarden M."/>
            <person name="Gevers D."/>
            <person name="Izard J."/>
            <person name="Baranova O.V."/>
            <person name="Blanton J.M."/>
            <person name="Tanner A.C."/>
            <person name="Dewhirst F.E."/>
            <person name="Young S.K."/>
            <person name="Zeng Q."/>
            <person name="Gargeya S."/>
            <person name="Fitzgerald M."/>
            <person name="Haas B."/>
            <person name="Abouelleil A."/>
            <person name="Alvarado L."/>
            <person name="Arachchi H.M."/>
            <person name="Berlin A."/>
            <person name="Chapman S.B."/>
            <person name="Gearin G."/>
            <person name="Goldberg J."/>
            <person name="Griggs A."/>
            <person name="Gujja S."/>
            <person name="Hansen M."/>
            <person name="Heiman D."/>
            <person name="Howarth C."/>
            <person name="Larimer J."/>
            <person name="Lui A."/>
            <person name="MacDonald P.J."/>
            <person name="McCowen C."/>
            <person name="Montmayeur A."/>
            <person name="Murphy C."/>
            <person name="Neiman D."/>
            <person name="Pearson M."/>
            <person name="Priest M."/>
            <person name="Roberts A."/>
            <person name="Saif S."/>
            <person name="Shea T."/>
            <person name="Sisk P."/>
            <person name="Stolte C."/>
            <person name="Sykes S."/>
            <person name="Wortman J."/>
            <person name="Nusbaum C."/>
            <person name="Birren B."/>
        </authorList>
    </citation>
    <scope>NUCLEOTIDE SEQUENCE [LARGE SCALE GENOMIC DNA]</scope>
    <source>
        <strain evidence="3 4">F0304</strain>
    </source>
</reference>
<dbReference type="CDD" id="cd08501">
    <property type="entry name" value="PBP2_Lpqw"/>
    <property type="match status" value="1"/>
</dbReference>
<organism evidence="3 4">
    <name type="scientific">Scardovia inopinata F0304</name>
    <dbReference type="NCBI Taxonomy" id="641146"/>
    <lineage>
        <taxon>Bacteria</taxon>
        <taxon>Bacillati</taxon>
        <taxon>Actinomycetota</taxon>
        <taxon>Actinomycetes</taxon>
        <taxon>Bifidobacteriales</taxon>
        <taxon>Bifidobacteriaceae</taxon>
        <taxon>Scardovia</taxon>
    </lineage>
</organism>
<dbReference type="PANTHER" id="PTHR30290:SF65">
    <property type="entry name" value="MONOACYL PHOSPHATIDYLINOSITOL TETRAMANNOSIDE-BINDING PROTEIN LPQW-RELATED"/>
    <property type="match status" value="1"/>
</dbReference>
<evidence type="ECO:0000313" key="3">
    <source>
        <dbReference type="EMBL" id="EFG27277.2"/>
    </source>
</evidence>
<dbReference type="HOGENOM" id="CLU_017028_11_1_11"/>